<dbReference type="GeneID" id="20249792"/>
<feature type="compositionally biased region" description="Polar residues" evidence="1">
    <location>
        <begin position="468"/>
        <end position="485"/>
    </location>
</feature>
<dbReference type="KEGG" id="lgi:LOTGIDRAFT_235251"/>
<protein>
    <submittedName>
        <fullName evidence="3">Uncharacterized protein</fullName>
    </submittedName>
</protein>
<feature type="compositionally biased region" description="Polar residues" evidence="1">
    <location>
        <begin position="176"/>
        <end position="191"/>
    </location>
</feature>
<dbReference type="OMA" id="FASTRNC"/>
<keyword evidence="2" id="KW-0472">Membrane</keyword>
<feature type="compositionally biased region" description="Basic and acidic residues" evidence="1">
    <location>
        <begin position="570"/>
        <end position="581"/>
    </location>
</feature>
<sequence>MGPIENVTFPYEVENLTVSTEIDKTSVQDKLLSDLPSQIGVNNGFNISTSDNSTQLKSILFHQQADLENKLVSVLKDQNISVFNYFSKLSGLPSHTLPTTTTERIPYTSGVVSWGFITPITLIGMFLMFVAICLCYQNWKEKQRLRSYVPTGPVPIYSSEISASIKHDTGSRDSIRSNNSARSIGASTFEKSQIPPIPRKAPLKVGIEEHWKVLGPSRTLSPIDENDTINSKNTIETKPHRERFSSYQMSWLTESAKEAQSSNWTEPQGNHAAENPNQLGNDEYYEDNPVIRQSEEKSQHFPHYNTPTDEFDVVSECSDNLRGGDSATSTHINDNISLPSTIYPAVGRAPPSLTGGADLSSIHTYFDNRPPSRRTEDYNIPSEHTSATTSFTESASGTLSLPSSISRFHASRLNNTPNSVYPLASTQNGSQAKLNFTVTSSVDMSENNSQYSDNTSMFPNVGSSITSYGPSVTRSNPTSSCNSEISPEYYNGGTRSGTGPSTRQNSFSTSSGDGPPLHTTENSHVTLAREAEIFRNWSVSAGINSGSLGNLPGLAPTPLPSGESYSISQNKEDSGQSKSDGHITLNSYDLNHNLSPSDTRKVKFSVPVLNKKQYWV</sequence>
<feature type="region of interest" description="Disordered" evidence="1">
    <location>
        <begin position="257"/>
        <end position="284"/>
    </location>
</feature>
<keyword evidence="2" id="KW-1133">Transmembrane helix</keyword>
<dbReference type="Proteomes" id="UP000030746">
    <property type="component" value="Unassembled WGS sequence"/>
</dbReference>
<dbReference type="CTD" id="20249792"/>
<name>V3ZQK0_LOTGI</name>
<dbReference type="HOGENOM" id="CLU_443649_0_0_1"/>
<feature type="compositionally biased region" description="Polar residues" evidence="1">
    <location>
        <begin position="257"/>
        <end position="268"/>
    </location>
</feature>
<dbReference type="AlphaFoldDB" id="V3ZQK0"/>
<dbReference type="RefSeq" id="XP_009062605.1">
    <property type="nucleotide sequence ID" value="XM_009064357.1"/>
</dbReference>
<dbReference type="EMBL" id="KB203019">
    <property type="protein sequence ID" value="ESO86622.1"/>
    <property type="molecule type" value="Genomic_DNA"/>
</dbReference>
<feature type="region of interest" description="Disordered" evidence="1">
    <location>
        <begin position="468"/>
        <end position="521"/>
    </location>
</feature>
<feature type="compositionally biased region" description="Low complexity" evidence="1">
    <location>
        <begin position="382"/>
        <end position="396"/>
    </location>
</feature>
<evidence type="ECO:0000313" key="3">
    <source>
        <dbReference type="EMBL" id="ESO86622.1"/>
    </source>
</evidence>
<keyword evidence="2" id="KW-0812">Transmembrane</keyword>
<dbReference type="OrthoDB" id="6114015at2759"/>
<feature type="region of interest" description="Disordered" evidence="1">
    <location>
        <begin position="168"/>
        <end position="192"/>
    </location>
</feature>
<accession>V3ZQK0</accession>
<feature type="region of interest" description="Disordered" evidence="1">
    <location>
        <begin position="365"/>
        <end position="396"/>
    </location>
</feature>
<evidence type="ECO:0000256" key="1">
    <source>
        <dbReference type="SAM" id="MobiDB-lite"/>
    </source>
</evidence>
<gene>
    <name evidence="3" type="ORF">LOTGIDRAFT_235251</name>
</gene>
<keyword evidence="4" id="KW-1185">Reference proteome</keyword>
<reference evidence="3 4" key="1">
    <citation type="journal article" date="2013" name="Nature">
        <title>Insights into bilaterian evolution from three spiralian genomes.</title>
        <authorList>
            <person name="Simakov O."/>
            <person name="Marletaz F."/>
            <person name="Cho S.J."/>
            <person name="Edsinger-Gonzales E."/>
            <person name="Havlak P."/>
            <person name="Hellsten U."/>
            <person name="Kuo D.H."/>
            <person name="Larsson T."/>
            <person name="Lv J."/>
            <person name="Arendt D."/>
            <person name="Savage R."/>
            <person name="Osoegawa K."/>
            <person name="de Jong P."/>
            <person name="Grimwood J."/>
            <person name="Chapman J.A."/>
            <person name="Shapiro H."/>
            <person name="Aerts A."/>
            <person name="Otillar R.P."/>
            <person name="Terry A.Y."/>
            <person name="Boore J.L."/>
            <person name="Grigoriev I.V."/>
            <person name="Lindberg D.R."/>
            <person name="Seaver E.C."/>
            <person name="Weisblat D.A."/>
            <person name="Putnam N.H."/>
            <person name="Rokhsar D.S."/>
        </authorList>
    </citation>
    <scope>NUCLEOTIDE SEQUENCE [LARGE SCALE GENOMIC DNA]</scope>
</reference>
<feature type="region of interest" description="Disordered" evidence="1">
    <location>
        <begin position="545"/>
        <end position="585"/>
    </location>
</feature>
<evidence type="ECO:0000256" key="2">
    <source>
        <dbReference type="SAM" id="Phobius"/>
    </source>
</evidence>
<feature type="transmembrane region" description="Helical" evidence="2">
    <location>
        <begin position="116"/>
        <end position="136"/>
    </location>
</feature>
<organism evidence="3 4">
    <name type="scientific">Lottia gigantea</name>
    <name type="common">Giant owl limpet</name>
    <dbReference type="NCBI Taxonomy" id="225164"/>
    <lineage>
        <taxon>Eukaryota</taxon>
        <taxon>Metazoa</taxon>
        <taxon>Spiralia</taxon>
        <taxon>Lophotrochozoa</taxon>
        <taxon>Mollusca</taxon>
        <taxon>Gastropoda</taxon>
        <taxon>Patellogastropoda</taxon>
        <taxon>Lottioidea</taxon>
        <taxon>Lottiidae</taxon>
        <taxon>Lottia</taxon>
    </lineage>
</organism>
<evidence type="ECO:0000313" key="4">
    <source>
        <dbReference type="Proteomes" id="UP000030746"/>
    </source>
</evidence>
<proteinExistence type="predicted"/>